<sequence length="765" mass="86439">MKKFSSVFRSFLVSYIVILIIPSIAGFISYRTSISVTEKLSIQNNVIQLQKSKELLERRMAEVEGFTRQLAINPDLSILMNEKSAGDQTNVYGIWKMLRSVLTFGQTNDFLQQFYIYLGNYNVILTPGSAYFRPEHYYDNFRYTDQTLAEWKQSILGKTHRSEIMPLRKFNNKGTATSVVTYMQSFPLDSFSGSSPAVAVVIIDEKTIANLLTGITDKYGGWTQISDANGETIASQGTGLPDMKALSKDPKFDPNQTSQFYDDDLVITIHSETNGWVYRSGIPRHVLLENANQIKFMTWTITGIALAIGLLVGLLLAYRNSVPIHKLVSVVKEQFGKVETADRNEYDFLHGNIAEMIRSSNQLESELHRQLPLIRDAFLKRLISGELQTREEIFAAASQANTGIYGHSGYVCILHVQGYTGMDSVEVLNELHAARLILKQALLDIAGFMLTTDWGSDRIVIVFASKEAETGNTLGRSEIAALLEQLSRQAFAEYRITFTAALGDHFGSETEVSVSYEQAKQTLEHALHADRKGVVWYDETSMESATYYYPLELELRLIGTIRAGETDEARRIVRSVLSLNTEQRELSVEMWQQLVGEVKGTLLKLLDQKTFMESGIFEQLKDRIIAIQAQDKRSFQTEIEDIADALCAVVVSRKNDSHTRTVDGIKAYIGEHFSDSELTLYRIAEQVERPEKYISQLFKEVTGSNLSDYLEQVRMEHAVSLLRENRYTVDEISSRVGYNSSHSFRRAFKRVTGVSPSSYRQIAEG</sequence>
<dbReference type="InterPro" id="IPR018062">
    <property type="entry name" value="HTH_AraC-typ_CS"/>
</dbReference>
<feature type="transmembrane region" description="Helical" evidence="4">
    <location>
        <begin position="296"/>
        <end position="318"/>
    </location>
</feature>
<feature type="domain" description="HTH araC/xylS-type" evidence="5">
    <location>
        <begin position="663"/>
        <end position="762"/>
    </location>
</feature>
<evidence type="ECO:0000259" key="5">
    <source>
        <dbReference type="PROSITE" id="PS01124"/>
    </source>
</evidence>
<dbReference type="EMBL" id="JAGKSP010000001">
    <property type="protein sequence ID" value="MBP3961254.1"/>
    <property type="molecule type" value="Genomic_DNA"/>
</dbReference>
<keyword evidence="4" id="KW-1133">Transmembrane helix</keyword>
<dbReference type="PROSITE" id="PS00041">
    <property type="entry name" value="HTH_ARAC_FAMILY_1"/>
    <property type="match status" value="1"/>
</dbReference>
<keyword evidence="2" id="KW-0238">DNA-binding</keyword>
<comment type="caution">
    <text evidence="6">The sequence shown here is derived from an EMBL/GenBank/DDBJ whole genome shotgun (WGS) entry which is preliminary data.</text>
</comment>
<dbReference type="SMART" id="SM00342">
    <property type="entry name" value="HTH_ARAC"/>
    <property type="match status" value="1"/>
</dbReference>
<dbReference type="Gene3D" id="1.10.10.60">
    <property type="entry name" value="Homeodomain-like"/>
    <property type="match status" value="2"/>
</dbReference>
<evidence type="ECO:0000256" key="3">
    <source>
        <dbReference type="ARBA" id="ARBA00023163"/>
    </source>
</evidence>
<dbReference type="PRINTS" id="PR00032">
    <property type="entry name" value="HTHARAC"/>
</dbReference>
<dbReference type="PANTHER" id="PTHR43280">
    <property type="entry name" value="ARAC-FAMILY TRANSCRIPTIONAL REGULATOR"/>
    <property type="match status" value="1"/>
</dbReference>
<proteinExistence type="predicted"/>
<dbReference type="RefSeq" id="WP_210654604.1">
    <property type="nucleotide sequence ID" value="NZ_JAGKSP010000001.1"/>
</dbReference>
<keyword evidence="1" id="KW-0805">Transcription regulation</keyword>
<evidence type="ECO:0000256" key="4">
    <source>
        <dbReference type="SAM" id="Phobius"/>
    </source>
</evidence>
<name>A0ABS5C5I4_9BACL</name>
<keyword evidence="7" id="KW-1185">Reference proteome</keyword>
<dbReference type="Proteomes" id="UP000673394">
    <property type="component" value="Unassembled WGS sequence"/>
</dbReference>
<evidence type="ECO:0000313" key="6">
    <source>
        <dbReference type="EMBL" id="MBP3961254.1"/>
    </source>
</evidence>
<dbReference type="InterPro" id="IPR041522">
    <property type="entry name" value="CdaR_GGDEF"/>
</dbReference>
<accession>A0ABS5C5I4</accession>
<keyword evidence="4" id="KW-0472">Membrane</keyword>
<organism evidence="6 7">
    <name type="scientific">Paenibacillus lignilyticus</name>
    <dbReference type="NCBI Taxonomy" id="1172615"/>
    <lineage>
        <taxon>Bacteria</taxon>
        <taxon>Bacillati</taxon>
        <taxon>Bacillota</taxon>
        <taxon>Bacilli</taxon>
        <taxon>Bacillales</taxon>
        <taxon>Paenibacillaceae</taxon>
        <taxon>Paenibacillus</taxon>
    </lineage>
</organism>
<keyword evidence="4" id="KW-0812">Transmembrane</keyword>
<dbReference type="PROSITE" id="PS01124">
    <property type="entry name" value="HTH_ARAC_FAMILY_2"/>
    <property type="match status" value="1"/>
</dbReference>
<protein>
    <submittedName>
        <fullName evidence="6">Helix-turn-helix domain-containing protein</fullName>
    </submittedName>
</protein>
<keyword evidence="3" id="KW-0804">Transcription</keyword>
<dbReference type="Pfam" id="PF17853">
    <property type="entry name" value="GGDEF_2"/>
    <property type="match status" value="1"/>
</dbReference>
<dbReference type="InterPro" id="IPR018060">
    <property type="entry name" value="HTH_AraC"/>
</dbReference>
<gene>
    <name evidence="6" type="ORF">I8J30_00910</name>
</gene>
<dbReference type="InterPro" id="IPR009057">
    <property type="entry name" value="Homeodomain-like_sf"/>
</dbReference>
<reference evidence="6 7" key="1">
    <citation type="submission" date="2021-04" db="EMBL/GenBank/DDBJ databases">
        <title>Paenibacillus sp. DLE-14 whole genome sequence.</title>
        <authorList>
            <person name="Ham Y.J."/>
        </authorList>
    </citation>
    <scope>NUCLEOTIDE SEQUENCE [LARGE SCALE GENOMIC DNA]</scope>
    <source>
        <strain evidence="6 7">DLE-14</strain>
    </source>
</reference>
<feature type="transmembrane region" description="Helical" evidence="4">
    <location>
        <begin position="12"/>
        <end position="30"/>
    </location>
</feature>
<evidence type="ECO:0000256" key="1">
    <source>
        <dbReference type="ARBA" id="ARBA00023015"/>
    </source>
</evidence>
<dbReference type="Pfam" id="PF12833">
    <property type="entry name" value="HTH_18"/>
    <property type="match status" value="1"/>
</dbReference>
<dbReference type="InterPro" id="IPR020449">
    <property type="entry name" value="Tscrpt_reg_AraC-type_HTH"/>
</dbReference>
<dbReference type="PANTHER" id="PTHR43280:SF2">
    <property type="entry name" value="HTH-TYPE TRANSCRIPTIONAL REGULATOR EXSA"/>
    <property type="match status" value="1"/>
</dbReference>
<evidence type="ECO:0000256" key="2">
    <source>
        <dbReference type="ARBA" id="ARBA00023125"/>
    </source>
</evidence>
<dbReference type="SUPFAM" id="SSF46689">
    <property type="entry name" value="Homeodomain-like"/>
    <property type="match status" value="1"/>
</dbReference>
<evidence type="ECO:0000313" key="7">
    <source>
        <dbReference type="Proteomes" id="UP000673394"/>
    </source>
</evidence>